<name>A0A7V2ZKI3_9BACT</name>
<reference evidence="1" key="1">
    <citation type="journal article" date="2020" name="mSystems">
        <title>Genome- and Community-Level Interaction Insights into Carbon Utilization and Element Cycling Functions of Hydrothermarchaeota in Hydrothermal Sediment.</title>
        <authorList>
            <person name="Zhou Z."/>
            <person name="Liu Y."/>
            <person name="Xu W."/>
            <person name="Pan J."/>
            <person name="Luo Z.H."/>
            <person name="Li M."/>
        </authorList>
    </citation>
    <scope>NUCLEOTIDE SEQUENCE [LARGE SCALE GENOMIC DNA]</scope>
    <source>
        <strain evidence="1">SpSt-479</strain>
    </source>
</reference>
<accession>A0A7V2ZKI3</accession>
<dbReference type="AlphaFoldDB" id="A0A7V2ZKI3"/>
<proteinExistence type="predicted"/>
<gene>
    <name evidence="1" type="ORF">ENS31_08735</name>
</gene>
<sequence>MIPKLREQFNAQFSDVRYQAFLDELNSILKYPTDFRVCETPLFLSDDFNDELLKACDDIITQLITEDFKKNSVNAIPKHLIVPNDTDHPVFLSLDFAITKDNEKHIPKLIELQGFPTLYGYQYFLNRLVKKYFDIPESFTPYYSGFDEDEYVDLLEKIILGNEEPENVILLEIEPQKQKTRIDFAAMEKLIGIPEVCITDLIKKGRKLFYKKDGNEIEVKRIYNRVIFDELERKQIESSFSFFDEVDVRWVGHPNWFFRISKFSLPQLKGKYVPECYYLNQLEKYPDDLSQFVLKPLFSFAGLGVDVDITKEKLDKITDRENYILQQKVEYAPVIKTPDDYSKVEIRMMYLWEESAKKPELVMNLIRTSKGRMMGVDFNKNKTWVGSSLAYHQ</sequence>
<dbReference type="EMBL" id="DSUJ01000008">
    <property type="protein sequence ID" value="HFI91596.1"/>
    <property type="molecule type" value="Genomic_DNA"/>
</dbReference>
<organism evidence="1">
    <name type="scientific">Ignavibacterium album</name>
    <dbReference type="NCBI Taxonomy" id="591197"/>
    <lineage>
        <taxon>Bacteria</taxon>
        <taxon>Pseudomonadati</taxon>
        <taxon>Ignavibacteriota</taxon>
        <taxon>Ignavibacteria</taxon>
        <taxon>Ignavibacteriales</taxon>
        <taxon>Ignavibacteriaceae</taxon>
        <taxon>Ignavibacterium</taxon>
    </lineage>
</organism>
<evidence type="ECO:0000313" key="1">
    <source>
        <dbReference type="EMBL" id="HFI91596.1"/>
    </source>
</evidence>
<comment type="caution">
    <text evidence="1">The sequence shown here is derived from an EMBL/GenBank/DDBJ whole genome shotgun (WGS) entry which is preliminary data.</text>
</comment>
<protein>
    <submittedName>
        <fullName evidence="1">Uncharacterized protein</fullName>
    </submittedName>
</protein>